<keyword evidence="2" id="KW-0812">Transmembrane</keyword>
<reference evidence="4" key="1">
    <citation type="journal article" date="2023" name="Mol. Phylogenet. Evol.">
        <title>Genome-scale phylogeny and comparative genomics of the fungal order Sordariales.</title>
        <authorList>
            <person name="Hensen N."/>
            <person name="Bonometti L."/>
            <person name="Westerberg I."/>
            <person name="Brannstrom I.O."/>
            <person name="Guillou S."/>
            <person name="Cros-Aarteil S."/>
            <person name="Calhoun S."/>
            <person name="Haridas S."/>
            <person name="Kuo A."/>
            <person name="Mondo S."/>
            <person name="Pangilinan J."/>
            <person name="Riley R."/>
            <person name="LaButti K."/>
            <person name="Andreopoulos B."/>
            <person name="Lipzen A."/>
            <person name="Chen C."/>
            <person name="Yan M."/>
            <person name="Daum C."/>
            <person name="Ng V."/>
            <person name="Clum A."/>
            <person name="Steindorff A."/>
            <person name="Ohm R.A."/>
            <person name="Martin F."/>
            <person name="Silar P."/>
            <person name="Natvig D.O."/>
            <person name="Lalanne C."/>
            <person name="Gautier V."/>
            <person name="Ament-Velasquez S.L."/>
            <person name="Kruys A."/>
            <person name="Hutchinson M.I."/>
            <person name="Powell A.J."/>
            <person name="Barry K."/>
            <person name="Miller A.N."/>
            <person name="Grigoriev I.V."/>
            <person name="Debuchy R."/>
            <person name="Gladieux P."/>
            <person name="Hiltunen Thoren M."/>
            <person name="Johannesson H."/>
        </authorList>
    </citation>
    <scope>NUCLEOTIDE SEQUENCE</scope>
    <source>
        <strain evidence="4">CBS 731.68</strain>
    </source>
</reference>
<feature type="compositionally biased region" description="Pro residues" evidence="1">
    <location>
        <begin position="369"/>
        <end position="391"/>
    </location>
</feature>
<dbReference type="RefSeq" id="XP_062651627.1">
    <property type="nucleotide sequence ID" value="XM_062792235.1"/>
</dbReference>
<feature type="transmembrane region" description="Helical" evidence="2">
    <location>
        <begin position="260"/>
        <end position="281"/>
    </location>
</feature>
<dbReference type="EMBL" id="MU853224">
    <property type="protein sequence ID" value="KAK4127856.1"/>
    <property type="molecule type" value="Genomic_DNA"/>
</dbReference>
<dbReference type="Proteomes" id="UP001302602">
    <property type="component" value="Unassembled WGS sequence"/>
</dbReference>
<feature type="compositionally biased region" description="Polar residues" evidence="1">
    <location>
        <begin position="411"/>
        <end position="437"/>
    </location>
</feature>
<organism evidence="4 5">
    <name type="scientific">Parathielavia appendiculata</name>
    <dbReference type="NCBI Taxonomy" id="2587402"/>
    <lineage>
        <taxon>Eukaryota</taxon>
        <taxon>Fungi</taxon>
        <taxon>Dikarya</taxon>
        <taxon>Ascomycota</taxon>
        <taxon>Pezizomycotina</taxon>
        <taxon>Sordariomycetes</taxon>
        <taxon>Sordariomycetidae</taxon>
        <taxon>Sordariales</taxon>
        <taxon>Chaetomiaceae</taxon>
        <taxon>Parathielavia</taxon>
    </lineage>
</organism>
<evidence type="ECO:0000313" key="5">
    <source>
        <dbReference type="Proteomes" id="UP001302602"/>
    </source>
</evidence>
<keyword evidence="5" id="KW-1185">Reference proteome</keyword>
<feature type="region of interest" description="Disordered" evidence="1">
    <location>
        <begin position="292"/>
        <end position="478"/>
    </location>
</feature>
<reference evidence="4" key="2">
    <citation type="submission" date="2023-05" db="EMBL/GenBank/DDBJ databases">
        <authorList>
            <consortium name="Lawrence Berkeley National Laboratory"/>
            <person name="Steindorff A."/>
            <person name="Hensen N."/>
            <person name="Bonometti L."/>
            <person name="Westerberg I."/>
            <person name="Brannstrom I.O."/>
            <person name="Guillou S."/>
            <person name="Cros-Aarteil S."/>
            <person name="Calhoun S."/>
            <person name="Haridas S."/>
            <person name="Kuo A."/>
            <person name="Mondo S."/>
            <person name="Pangilinan J."/>
            <person name="Riley R."/>
            <person name="Labutti K."/>
            <person name="Andreopoulos B."/>
            <person name="Lipzen A."/>
            <person name="Chen C."/>
            <person name="Yanf M."/>
            <person name="Daum C."/>
            <person name="Ng V."/>
            <person name="Clum A."/>
            <person name="Ohm R."/>
            <person name="Martin F."/>
            <person name="Silar P."/>
            <person name="Natvig D."/>
            <person name="Lalanne C."/>
            <person name="Gautier V."/>
            <person name="Ament-Velasquez S.L."/>
            <person name="Kruys A."/>
            <person name="Hutchinson M.I."/>
            <person name="Powell A.J."/>
            <person name="Barry K."/>
            <person name="Miller A.N."/>
            <person name="Grigoriev I.V."/>
            <person name="Debuchy R."/>
            <person name="Gladieux P."/>
            <person name="Thoren M.H."/>
            <person name="Johannesson H."/>
        </authorList>
    </citation>
    <scope>NUCLEOTIDE SEQUENCE</scope>
    <source>
        <strain evidence="4">CBS 731.68</strain>
    </source>
</reference>
<evidence type="ECO:0000256" key="3">
    <source>
        <dbReference type="SAM" id="SignalP"/>
    </source>
</evidence>
<feature type="region of interest" description="Disordered" evidence="1">
    <location>
        <begin position="185"/>
        <end position="255"/>
    </location>
</feature>
<keyword evidence="2" id="KW-1133">Transmembrane helix</keyword>
<feature type="compositionally biased region" description="Low complexity" evidence="1">
    <location>
        <begin position="295"/>
        <end position="311"/>
    </location>
</feature>
<dbReference type="AlphaFoldDB" id="A0AAN6U8J6"/>
<name>A0AAN6U8J6_9PEZI</name>
<evidence type="ECO:0000313" key="4">
    <source>
        <dbReference type="EMBL" id="KAK4127856.1"/>
    </source>
</evidence>
<feature type="compositionally biased region" description="Basic and acidic residues" evidence="1">
    <location>
        <begin position="464"/>
        <end position="478"/>
    </location>
</feature>
<evidence type="ECO:0000256" key="1">
    <source>
        <dbReference type="SAM" id="MobiDB-lite"/>
    </source>
</evidence>
<evidence type="ECO:0000256" key="2">
    <source>
        <dbReference type="SAM" id="Phobius"/>
    </source>
</evidence>
<keyword evidence="3" id="KW-0732">Signal</keyword>
<feature type="signal peptide" evidence="3">
    <location>
        <begin position="1"/>
        <end position="21"/>
    </location>
</feature>
<feature type="compositionally biased region" description="Low complexity" evidence="1">
    <location>
        <begin position="438"/>
        <end position="459"/>
    </location>
</feature>
<feature type="compositionally biased region" description="Pro residues" evidence="1">
    <location>
        <begin position="312"/>
        <end position="333"/>
    </location>
</feature>
<keyword evidence="2" id="KW-0472">Membrane</keyword>
<sequence length="478" mass="49921">MRKTVGCAALSCALSLAGAKAVKWLDNNPRWEPPAQTQLDYLPELGRVSAMGTPAPTPAPKPSKARGVLEVRDSTDNTCGYVEGEFTRSLWCGATTSHCVYNSRHSHLGCCNDKTTSSCFVPTTCYDSTESASYSTDNGFTLWCGNEEYPHCKKYTYEDAVFTGYTLYGCAVAAGTSPIYYEAFDGPTTTGGRRSSTSTPPRITDDPTSSTRGGAGSSTGRSGSSTGSSDRTSASSTTSTSTATPIPDPAPASSTPTGPIVGGVVGGVGAVALIILGIWALMRQNDKQKKKAAEADAAAAAAVGAAHQQQQHPPPGPPGPPNMAYAQPPPPDPGMTKIDPNQHGGYYNPSVVGGFDPRASIAPTTISPPQSPPPQSPPPPHHSTPSPPPPNQQGFAQQQQQQQGYAAYGNVNPSNPGEQQQQYGNVSPSGTTISGNMGYQPYHPGAQQQHPGQQQGYPANVHELPVHRGDGELRELQG</sequence>
<dbReference type="GeneID" id="87829004"/>
<proteinExistence type="predicted"/>
<accession>A0AAN6U8J6</accession>
<protein>
    <submittedName>
        <fullName evidence="4">Uncharacterized protein</fullName>
    </submittedName>
</protein>
<gene>
    <name evidence="4" type="ORF">N657DRAFT_641906</name>
</gene>
<comment type="caution">
    <text evidence="4">The sequence shown here is derived from an EMBL/GenBank/DDBJ whole genome shotgun (WGS) entry which is preliminary data.</text>
</comment>
<feature type="chain" id="PRO_5042810403" evidence="3">
    <location>
        <begin position="22"/>
        <end position="478"/>
    </location>
</feature>
<feature type="compositionally biased region" description="Low complexity" evidence="1">
    <location>
        <begin position="392"/>
        <end position="409"/>
    </location>
</feature>